<proteinExistence type="predicted"/>
<dbReference type="AlphaFoldDB" id="A0A428Z3W1"/>
<gene>
    <name evidence="1" type="ORF">DMH04_28725</name>
</gene>
<sequence>MWHPSPRPDLGFTCKVCGRNNSLTHERWNKECSEPQWYYSLDQVVTDLLTQNGDVPLLAVAELGSSKRSVMWAPELLVNWRESQSEIDIAAIIDGKVVVGEAKSNSKLKTAKKSTDKAVSRFVGTARLLQADHIVLATTENSWAEVAVTAVEVAVKKFWTSGPLPTVSQLTNLRPRKQTPSKPDVSDV</sequence>
<organism evidence="1 2">
    <name type="scientific">Kibdelosporangium aridum</name>
    <dbReference type="NCBI Taxonomy" id="2030"/>
    <lineage>
        <taxon>Bacteria</taxon>
        <taxon>Bacillati</taxon>
        <taxon>Actinomycetota</taxon>
        <taxon>Actinomycetes</taxon>
        <taxon>Pseudonocardiales</taxon>
        <taxon>Pseudonocardiaceae</taxon>
        <taxon>Kibdelosporangium</taxon>
    </lineage>
</organism>
<reference evidence="1 2" key="1">
    <citation type="submission" date="2018-05" db="EMBL/GenBank/DDBJ databases">
        <title>Evolution of GPA BGCs.</title>
        <authorList>
            <person name="Waglechner N."/>
            <person name="Wright G.D."/>
        </authorList>
    </citation>
    <scope>NUCLEOTIDE SEQUENCE [LARGE SCALE GENOMIC DNA]</scope>
    <source>
        <strain evidence="1 2">A82846</strain>
    </source>
</reference>
<dbReference type="Proteomes" id="UP000287547">
    <property type="component" value="Unassembled WGS sequence"/>
</dbReference>
<dbReference type="EMBL" id="QHKI01000027">
    <property type="protein sequence ID" value="RSM80900.1"/>
    <property type="molecule type" value="Genomic_DNA"/>
</dbReference>
<protein>
    <submittedName>
        <fullName evidence="1">Uncharacterized protein</fullName>
    </submittedName>
</protein>
<name>A0A428Z3W1_KIBAR</name>
<evidence type="ECO:0000313" key="2">
    <source>
        <dbReference type="Proteomes" id="UP000287547"/>
    </source>
</evidence>
<dbReference type="SUPFAM" id="SSF52980">
    <property type="entry name" value="Restriction endonuclease-like"/>
    <property type="match status" value="1"/>
</dbReference>
<accession>A0A428Z3W1</accession>
<comment type="caution">
    <text evidence="1">The sequence shown here is derived from an EMBL/GenBank/DDBJ whole genome shotgun (WGS) entry which is preliminary data.</text>
</comment>
<dbReference type="InterPro" id="IPR011335">
    <property type="entry name" value="Restrct_endonuc-II-like"/>
</dbReference>
<evidence type="ECO:0000313" key="1">
    <source>
        <dbReference type="EMBL" id="RSM80900.1"/>
    </source>
</evidence>